<sequence>MARPVKDLEPGSVYITISIPRSLAPSASMPTTTPTPTPIYGRNPNDSREVDIATYETHCAQDLAQEEFNWGLYFHRAERDGIWYNLRRQEEDIRHRLCPTLFSLHRHHVTASPRLQCQVVGLIGVLRVPRILCDELTWYLDWLARESYGTATRTFIWVTSMYLRTWHHIVRMLNNPNLAYGSQFDVNLFLREALNFSYENAEYAVGGQLPRPIIKSAYGTVLEIPGQHVLKQSLVLAQQHALAQPKPVSGSSS</sequence>
<dbReference type="AlphaFoldDB" id="A0A9P7N6L0"/>
<accession>A0A9P7N6L0</accession>
<gene>
    <name evidence="2" type="ORF">E4U43_002460</name>
</gene>
<evidence type="ECO:0000313" key="2">
    <source>
        <dbReference type="EMBL" id="KAG5998261.1"/>
    </source>
</evidence>
<name>A0A9P7N6L0_9HYPO</name>
<keyword evidence="3" id="KW-1185">Reference proteome</keyword>
<dbReference type="OrthoDB" id="4973143at2759"/>
<feature type="region of interest" description="Disordered" evidence="1">
    <location>
        <begin position="25"/>
        <end position="44"/>
    </location>
</feature>
<dbReference type="Proteomes" id="UP000748025">
    <property type="component" value="Unassembled WGS sequence"/>
</dbReference>
<protein>
    <submittedName>
        <fullName evidence="2">Uncharacterized protein</fullName>
    </submittedName>
</protein>
<reference evidence="2" key="1">
    <citation type="journal article" date="2020" name="bioRxiv">
        <title>Whole genome comparisons of ergot fungi reveals the divergence and evolution of species within the genus Claviceps are the result of varying mechanisms driving genome evolution and host range expansion.</title>
        <authorList>
            <person name="Wyka S.A."/>
            <person name="Mondo S.J."/>
            <person name="Liu M."/>
            <person name="Dettman J."/>
            <person name="Nalam V."/>
            <person name="Broders K.D."/>
        </authorList>
    </citation>
    <scope>NUCLEOTIDE SEQUENCE</scope>
    <source>
        <strain evidence="2">CCC 602</strain>
    </source>
</reference>
<evidence type="ECO:0000256" key="1">
    <source>
        <dbReference type="SAM" id="MobiDB-lite"/>
    </source>
</evidence>
<organism evidence="2 3">
    <name type="scientific">Claviceps pusilla</name>
    <dbReference type="NCBI Taxonomy" id="123648"/>
    <lineage>
        <taxon>Eukaryota</taxon>
        <taxon>Fungi</taxon>
        <taxon>Dikarya</taxon>
        <taxon>Ascomycota</taxon>
        <taxon>Pezizomycotina</taxon>
        <taxon>Sordariomycetes</taxon>
        <taxon>Hypocreomycetidae</taxon>
        <taxon>Hypocreales</taxon>
        <taxon>Clavicipitaceae</taxon>
        <taxon>Claviceps</taxon>
    </lineage>
</organism>
<proteinExistence type="predicted"/>
<dbReference type="EMBL" id="SRPW01001876">
    <property type="protein sequence ID" value="KAG5998261.1"/>
    <property type="molecule type" value="Genomic_DNA"/>
</dbReference>
<evidence type="ECO:0000313" key="3">
    <source>
        <dbReference type="Proteomes" id="UP000748025"/>
    </source>
</evidence>
<comment type="caution">
    <text evidence="2">The sequence shown here is derived from an EMBL/GenBank/DDBJ whole genome shotgun (WGS) entry which is preliminary data.</text>
</comment>